<organism evidence="2">
    <name type="scientific">hydrothermal vent metagenome</name>
    <dbReference type="NCBI Taxonomy" id="652676"/>
    <lineage>
        <taxon>unclassified sequences</taxon>
        <taxon>metagenomes</taxon>
        <taxon>ecological metagenomes</taxon>
    </lineage>
</organism>
<name>A0A3B0Y6X2_9ZZZZ</name>
<accession>A0A3B0Y6X2</accession>
<feature type="region of interest" description="Disordered" evidence="1">
    <location>
        <begin position="113"/>
        <end position="153"/>
    </location>
</feature>
<gene>
    <name evidence="2" type="ORF">MNBD_GAMMA13-1736</name>
</gene>
<protein>
    <submittedName>
        <fullName evidence="2">Uncharacterized protein</fullName>
    </submittedName>
</protein>
<evidence type="ECO:0000256" key="1">
    <source>
        <dbReference type="SAM" id="MobiDB-lite"/>
    </source>
</evidence>
<feature type="compositionally biased region" description="Gly residues" evidence="1">
    <location>
        <begin position="143"/>
        <end position="153"/>
    </location>
</feature>
<feature type="compositionally biased region" description="Gly residues" evidence="1">
    <location>
        <begin position="113"/>
        <end position="135"/>
    </location>
</feature>
<dbReference type="EMBL" id="UOFK01000100">
    <property type="protein sequence ID" value="VAW76518.1"/>
    <property type="molecule type" value="Genomic_DNA"/>
</dbReference>
<reference evidence="2" key="1">
    <citation type="submission" date="2018-06" db="EMBL/GenBank/DDBJ databases">
        <authorList>
            <person name="Zhirakovskaya E."/>
        </authorList>
    </citation>
    <scope>NUCLEOTIDE SEQUENCE</scope>
</reference>
<feature type="non-terminal residue" evidence="2">
    <location>
        <position position="358"/>
    </location>
</feature>
<proteinExistence type="predicted"/>
<dbReference type="AlphaFoldDB" id="A0A3B0Y6X2"/>
<evidence type="ECO:0000313" key="2">
    <source>
        <dbReference type="EMBL" id="VAW76518.1"/>
    </source>
</evidence>
<sequence>MNNTRNRTGVVQACLVGLALGVSCAPAWAFNSGSTGTDGAFSPTVNTRLTPPPDGIFNFTDVNIPTGVTVTFAKNAANTPVTILASGNVMIAGTMDLRGGNSPAVGAAGDGNIGDDGLPGTGGPGGFDGGAGGSVGTNRRGGDGIGPGAGGGGNLQNTRTCGGGGGGFAGSGGVSRFCNNGSRGAGGTVYGVAELLPLIGGSGGGGGNGGTAFRGSGGGGGGGAILIASTGTVDITGSIFAGGGASGGSGGSGVGGSGGGGSGGAIRIVATTLTGNGVIQANGGNGRTSSDSLKEGGSGAVGRIRLEAETITRTAATSPAFSFQSPQAVFVAGLPGLRITRVAGVDAPVNPTGSADIV</sequence>
<dbReference type="PROSITE" id="PS51257">
    <property type="entry name" value="PROKAR_LIPOPROTEIN"/>
    <property type="match status" value="1"/>
</dbReference>